<keyword evidence="12" id="KW-1185">Reference proteome</keyword>
<evidence type="ECO:0000256" key="5">
    <source>
        <dbReference type="ARBA" id="ARBA00022631"/>
    </source>
</evidence>
<dbReference type="EMBL" id="GL380218">
    <property type="protein sequence ID" value="EGT50667.1"/>
    <property type="molecule type" value="Genomic_DNA"/>
</dbReference>
<dbReference type="STRING" id="135651.G0PBR3"/>
<dbReference type="InterPro" id="IPR000895">
    <property type="entry name" value="Transthyretin/HIU_hydrolase"/>
</dbReference>
<keyword evidence="6 8" id="KW-0378">Hydrolase</keyword>
<evidence type="ECO:0000256" key="1">
    <source>
        <dbReference type="ARBA" id="ARBA00001043"/>
    </source>
</evidence>
<evidence type="ECO:0000256" key="7">
    <source>
        <dbReference type="PIRSR" id="PIRSR600895-51"/>
    </source>
</evidence>
<dbReference type="eggNOG" id="KOG3006">
    <property type="taxonomic scope" value="Eukaryota"/>
</dbReference>
<dbReference type="PRINTS" id="PR00189">
    <property type="entry name" value="TRNSTHYRETIN"/>
</dbReference>
<organism evidence="12">
    <name type="scientific">Caenorhabditis brenneri</name>
    <name type="common">Nematode worm</name>
    <dbReference type="NCBI Taxonomy" id="135651"/>
    <lineage>
        <taxon>Eukaryota</taxon>
        <taxon>Metazoa</taxon>
        <taxon>Ecdysozoa</taxon>
        <taxon>Nematoda</taxon>
        <taxon>Chromadorea</taxon>
        <taxon>Rhabditida</taxon>
        <taxon>Rhabditina</taxon>
        <taxon>Rhabditomorpha</taxon>
        <taxon>Rhabditoidea</taxon>
        <taxon>Rhabditidae</taxon>
        <taxon>Peloderinae</taxon>
        <taxon>Caenorhabditis</taxon>
    </lineage>
</organism>
<dbReference type="GO" id="GO:0033971">
    <property type="term" value="F:hydroxyisourate hydrolase activity"/>
    <property type="evidence" value="ECO:0007669"/>
    <property type="project" value="UniProtKB-EC"/>
</dbReference>
<feature type="domain" description="Transthyretin/hydroxyisourate hydrolase" evidence="10">
    <location>
        <begin position="19"/>
        <end position="134"/>
    </location>
</feature>
<accession>G0PBR3</accession>
<evidence type="ECO:0000256" key="2">
    <source>
        <dbReference type="ARBA" id="ARBA00002704"/>
    </source>
</evidence>
<evidence type="ECO:0000259" key="10">
    <source>
        <dbReference type="SMART" id="SM00095"/>
    </source>
</evidence>
<keyword evidence="9" id="KW-0732">Signal</keyword>
<feature type="binding site" evidence="7">
    <location>
        <position position="30"/>
    </location>
    <ligand>
        <name>substrate</name>
    </ligand>
</feature>
<comment type="subunit">
    <text evidence="4 8">Homotetramer.</text>
</comment>
<feature type="signal peptide" evidence="9">
    <location>
        <begin position="1"/>
        <end position="20"/>
    </location>
</feature>
<dbReference type="OMA" id="CSENQNY"/>
<keyword evidence="5 8" id="KW-0659">Purine metabolism</keyword>
<dbReference type="AlphaFoldDB" id="G0PBR3"/>
<comment type="catalytic activity">
    <reaction evidence="1 8">
        <text>5-hydroxyisourate + H2O = 5-hydroxy-2-oxo-4-ureido-2,5-dihydro-1H-imidazole-5-carboxylate + H(+)</text>
        <dbReference type="Rhea" id="RHEA:23736"/>
        <dbReference type="ChEBI" id="CHEBI:15377"/>
        <dbReference type="ChEBI" id="CHEBI:15378"/>
        <dbReference type="ChEBI" id="CHEBI:18072"/>
        <dbReference type="ChEBI" id="CHEBI:58639"/>
        <dbReference type="EC" id="3.5.2.17"/>
    </reaction>
</comment>
<evidence type="ECO:0000256" key="3">
    <source>
        <dbReference type="ARBA" id="ARBA00009850"/>
    </source>
</evidence>
<dbReference type="GO" id="GO:0006144">
    <property type="term" value="P:purine nucleobase metabolic process"/>
    <property type="evidence" value="ECO:0007669"/>
    <property type="project" value="UniProtKB-KW"/>
</dbReference>
<comment type="function">
    <text evidence="2">Catalyzes the hydrolysis of 5-hydroxyisourate (HIU) to 2-oxo-4-hydroxy-4-carboxy-5-ureidoimidazoline (OHCU).</text>
</comment>
<feature type="binding site" evidence="7">
    <location>
        <position position="132"/>
    </location>
    <ligand>
        <name>substrate</name>
    </ligand>
</feature>
<evidence type="ECO:0000256" key="6">
    <source>
        <dbReference type="ARBA" id="ARBA00022801"/>
    </source>
</evidence>
<sequence length="135" mass="14867">MNSTILVAFIGVLLLSTVNSAVPTASISAHVLDISGGSPAAGIQILAFIQQNDAWTKIGSQFTAENGRVDWVSPDFTLIPGTYRLTYLTQPYYKNKGIDSFYPYVEVIFEIKDATQHYHVPLTLSPWGYSTYRGS</sequence>
<dbReference type="Pfam" id="PF00576">
    <property type="entry name" value="Transthyretin"/>
    <property type="match status" value="1"/>
</dbReference>
<dbReference type="PROSITE" id="PS00768">
    <property type="entry name" value="TRANSTHYRETIN_1"/>
    <property type="match status" value="1"/>
</dbReference>
<evidence type="ECO:0000313" key="11">
    <source>
        <dbReference type="EMBL" id="EGT50667.1"/>
    </source>
</evidence>
<evidence type="ECO:0000256" key="9">
    <source>
        <dbReference type="SAM" id="SignalP"/>
    </source>
</evidence>
<protein>
    <recommendedName>
        <fullName evidence="8">5-hydroxyisourate hydrolase</fullName>
        <shortName evidence="8">HIU hydrolase</shortName>
        <shortName evidence="8">HIUHase</shortName>
        <ecNumber evidence="8">3.5.2.17</ecNumber>
    </recommendedName>
</protein>
<evidence type="ECO:0000256" key="8">
    <source>
        <dbReference type="RuleBase" id="RU361270"/>
    </source>
</evidence>
<dbReference type="Proteomes" id="UP000008068">
    <property type="component" value="Unassembled WGS sequence"/>
</dbReference>
<dbReference type="SUPFAM" id="SSF49472">
    <property type="entry name" value="Transthyretin (synonym: prealbumin)"/>
    <property type="match status" value="1"/>
</dbReference>
<dbReference type="InterPro" id="IPR023418">
    <property type="entry name" value="Thyroxine_BS"/>
</dbReference>
<comment type="similarity">
    <text evidence="3 8">Belongs to the transthyretin family. 5-hydroxyisourate hydrolase subfamily.</text>
</comment>
<dbReference type="CDD" id="cd05822">
    <property type="entry name" value="TLP_HIUase"/>
    <property type="match status" value="1"/>
</dbReference>
<dbReference type="FunCoup" id="G0PBR3">
    <property type="interactions" value="111"/>
</dbReference>
<feature type="binding site" evidence="7">
    <location>
        <position position="68"/>
    </location>
    <ligand>
        <name>substrate</name>
    </ligand>
</feature>
<dbReference type="InterPro" id="IPR023416">
    <property type="entry name" value="Transthyretin/HIU_hydrolase_d"/>
</dbReference>
<dbReference type="InterPro" id="IPR036817">
    <property type="entry name" value="Transthyretin/HIU_hydrolase_sf"/>
</dbReference>
<dbReference type="PROSITE" id="PS00769">
    <property type="entry name" value="TRANSTHYRETIN_2"/>
    <property type="match status" value="1"/>
</dbReference>
<evidence type="ECO:0000313" key="12">
    <source>
        <dbReference type="Proteomes" id="UP000008068"/>
    </source>
</evidence>
<evidence type="ECO:0000256" key="4">
    <source>
        <dbReference type="ARBA" id="ARBA00011881"/>
    </source>
</evidence>
<dbReference type="InterPro" id="IPR023419">
    <property type="entry name" value="Transthyretin_CS"/>
</dbReference>
<dbReference type="InterPro" id="IPR014306">
    <property type="entry name" value="Hydroxyisourate_hydrolase"/>
</dbReference>
<dbReference type="SMART" id="SM00095">
    <property type="entry name" value="TR_THY"/>
    <property type="match status" value="1"/>
</dbReference>
<reference evidence="12" key="1">
    <citation type="submission" date="2011-07" db="EMBL/GenBank/DDBJ databases">
        <authorList>
            <consortium name="Caenorhabditis brenneri Sequencing and Analysis Consortium"/>
            <person name="Wilson R.K."/>
        </authorList>
    </citation>
    <scope>NUCLEOTIDE SEQUENCE [LARGE SCALE GENOMIC DNA]</scope>
    <source>
        <strain evidence="12">PB2801</strain>
    </source>
</reference>
<dbReference type="Gene3D" id="2.60.40.180">
    <property type="entry name" value="Transthyretin/hydroxyisourate hydrolase domain"/>
    <property type="match status" value="1"/>
</dbReference>
<dbReference type="EC" id="3.5.2.17" evidence="8"/>
<dbReference type="PANTHER" id="PTHR10395:SF7">
    <property type="entry name" value="5-HYDROXYISOURATE HYDROLASE"/>
    <property type="match status" value="1"/>
</dbReference>
<feature type="chain" id="PRO_5003407218" description="5-hydroxyisourate hydrolase" evidence="9">
    <location>
        <begin position="21"/>
        <end position="135"/>
    </location>
</feature>
<name>G0PBR3_CAEBE</name>
<dbReference type="HOGENOM" id="CLU_115536_1_0_1"/>
<dbReference type="NCBIfam" id="TIGR02962">
    <property type="entry name" value="hdxy_isourate"/>
    <property type="match status" value="1"/>
</dbReference>
<dbReference type="InParanoid" id="G0PBR3"/>
<dbReference type="OrthoDB" id="10265230at2759"/>
<dbReference type="PANTHER" id="PTHR10395">
    <property type="entry name" value="URICASE AND TRANSTHYRETIN-RELATED"/>
    <property type="match status" value="1"/>
</dbReference>
<gene>
    <name evidence="11" type="ORF">CAEBREN_03399</name>
</gene>
<proteinExistence type="inferred from homology"/>